<reference evidence="1" key="1">
    <citation type="submission" date="2018-02" db="EMBL/GenBank/DDBJ databases">
        <title>Rhizophora mucronata_Transcriptome.</title>
        <authorList>
            <person name="Meera S.P."/>
            <person name="Sreeshan A."/>
            <person name="Augustine A."/>
        </authorList>
    </citation>
    <scope>NUCLEOTIDE SEQUENCE</scope>
    <source>
        <tissue evidence="1">Leaf</tissue>
    </source>
</reference>
<proteinExistence type="predicted"/>
<dbReference type="AlphaFoldDB" id="A0A2P2P579"/>
<organism evidence="1">
    <name type="scientific">Rhizophora mucronata</name>
    <name type="common">Asiatic mangrove</name>
    <dbReference type="NCBI Taxonomy" id="61149"/>
    <lineage>
        <taxon>Eukaryota</taxon>
        <taxon>Viridiplantae</taxon>
        <taxon>Streptophyta</taxon>
        <taxon>Embryophyta</taxon>
        <taxon>Tracheophyta</taxon>
        <taxon>Spermatophyta</taxon>
        <taxon>Magnoliopsida</taxon>
        <taxon>eudicotyledons</taxon>
        <taxon>Gunneridae</taxon>
        <taxon>Pentapetalae</taxon>
        <taxon>rosids</taxon>
        <taxon>fabids</taxon>
        <taxon>Malpighiales</taxon>
        <taxon>Rhizophoraceae</taxon>
        <taxon>Rhizophora</taxon>
    </lineage>
</organism>
<name>A0A2P2P579_RHIMU</name>
<evidence type="ECO:0000313" key="1">
    <source>
        <dbReference type="EMBL" id="MBX49915.1"/>
    </source>
</evidence>
<sequence length="34" mass="3876">MKHTDIYSVKTENIIGGNEKRLKRRGCRELGASD</sequence>
<protein>
    <submittedName>
        <fullName evidence="1">Uncharacterized protein</fullName>
    </submittedName>
</protein>
<dbReference type="EMBL" id="GGEC01069431">
    <property type="protein sequence ID" value="MBX49915.1"/>
    <property type="molecule type" value="Transcribed_RNA"/>
</dbReference>
<accession>A0A2P2P579</accession>